<protein>
    <recommendedName>
        <fullName evidence="11">Cytochrome P450</fullName>
    </recommendedName>
</protein>
<proteinExistence type="inferred from homology"/>
<evidence type="ECO:0000313" key="10">
    <source>
        <dbReference type="Proteomes" id="UP001162164"/>
    </source>
</evidence>
<dbReference type="Gene3D" id="1.10.630.10">
    <property type="entry name" value="Cytochrome P450"/>
    <property type="match status" value="2"/>
</dbReference>
<dbReference type="PROSITE" id="PS00086">
    <property type="entry name" value="CYTOCHROME_P450"/>
    <property type="match status" value="1"/>
</dbReference>
<evidence type="ECO:0008006" key="11">
    <source>
        <dbReference type="Google" id="ProtNLM"/>
    </source>
</evidence>
<dbReference type="CDD" id="cd20628">
    <property type="entry name" value="CYP4"/>
    <property type="match status" value="1"/>
</dbReference>
<sequence length="565" mass="65167">MTFALNKYSEIKSDVVRVFLGTKLFVALMDARDVEIILGSNVHIQKSDEYALFEPWLGDGLLISKGEKWKSHRKMIAPTFHSSILKSFMPVFNKNAQNLIDSFTKELGKTFDVHDYMSGTTVDTLLETAMGVKKTDEDNTGFEYAMSVMKMCNILHLRHYKIWLRPDFIFKFTKMCAEQSYLLNIIHALTRQVIKRKKENFIKRDEKGEQSLYQKALKSTTYNEKEGTVEETASFNYIRDDLDENDENDIGNDWHSLDFMIEASQTKGNQLSDDEIKEEVDTIMFEGHDTTAAASSFVLSILGVHHDIQDKVFQELKDIFQDDLYRPITFNDTVQMKYLERVILETLRMYPPVPIIARVVNEDVKLGRWKNPTQYRVKSKHMVGPGSSCMLSTMFLYLYCISGSLSNIDKSPRGGMKPIGKAFCVPTNCMPLRRPNDTPRTPTTYQQVHSSGDYTLPSGTSVIIGTFVIHRNPKYYPNPEKFDPDNFLPERCQDRPYYAYIPFSAGPRSCVGRKYAMLKLKVLLASVLRRFRTISDKDEKDFKLQADIILKREDGFHIRVEERVV</sequence>
<keyword evidence="6 8" id="KW-0408">Iron</keyword>
<organism evidence="9 10">
    <name type="scientific">Molorchus minor</name>
    <dbReference type="NCBI Taxonomy" id="1323400"/>
    <lineage>
        <taxon>Eukaryota</taxon>
        <taxon>Metazoa</taxon>
        <taxon>Ecdysozoa</taxon>
        <taxon>Arthropoda</taxon>
        <taxon>Hexapoda</taxon>
        <taxon>Insecta</taxon>
        <taxon>Pterygota</taxon>
        <taxon>Neoptera</taxon>
        <taxon>Endopterygota</taxon>
        <taxon>Coleoptera</taxon>
        <taxon>Polyphaga</taxon>
        <taxon>Cucujiformia</taxon>
        <taxon>Chrysomeloidea</taxon>
        <taxon>Cerambycidae</taxon>
        <taxon>Lamiinae</taxon>
        <taxon>Monochamini</taxon>
        <taxon>Molorchus</taxon>
    </lineage>
</organism>
<evidence type="ECO:0000256" key="4">
    <source>
        <dbReference type="ARBA" id="ARBA00022723"/>
    </source>
</evidence>
<keyword evidence="7 8" id="KW-0503">Monooxygenase</keyword>
<comment type="similarity">
    <text evidence="2 8">Belongs to the cytochrome P450 family.</text>
</comment>
<evidence type="ECO:0000256" key="5">
    <source>
        <dbReference type="ARBA" id="ARBA00023002"/>
    </source>
</evidence>
<keyword evidence="3 8" id="KW-0349">Heme</keyword>
<evidence type="ECO:0000256" key="7">
    <source>
        <dbReference type="ARBA" id="ARBA00023033"/>
    </source>
</evidence>
<comment type="cofactor">
    <cofactor evidence="1">
        <name>heme</name>
        <dbReference type="ChEBI" id="CHEBI:30413"/>
    </cofactor>
</comment>
<dbReference type="InterPro" id="IPR017972">
    <property type="entry name" value="Cyt_P450_CS"/>
</dbReference>
<dbReference type="PRINTS" id="PR00385">
    <property type="entry name" value="P450"/>
</dbReference>
<keyword evidence="5 8" id="KW-0560">Oxidoreductase</keyword>
<name>A0ABQ9JG58_9CUCU</name>
<keyword evidence="4 8" id="KW-0479">Metal-binding</keyword>
<dbReference type="Pfam" id="PF00067">
    <property type="entry name" value="p450"/>
    <property type="match status" value="3"/>
</dbReference>
<dbReference type="InterPro" id="IPR002401">
    <property type="entry name" value="Cyt_P450_E_grp-I"/>
</dbReference>
<dbReference type="EMBL" id="JAPWTJ010000654">
    <property type="protein sequence ID" value="KAJ8976569.1"/>
    <property type="molecule type" value="Genomic_DNA"/>
</dbReference>
<dbReference type="PANTHER" id="PTHR24291:SF106">
    <property type="entry name" value="CYTOCHROME P450 4G1-RELATED"/>
    <property type="match status" value="1"/>
</dbReference>
<gene>
    <name evidence="9" type="ORF">NQ317_016363</name>
</gene>
<dbReference type="SUPFAM" id="SSF48264">
    <property type="entry name" value="Cytochrome P450"/>
    <property type="match status" value="2"/>
</dbReference>
<keyword evidence="10" id="KW-1185">Reference proteome</keyword>
<evidence type="ECO:0000256" key="8">
    <source>
        <dbReference type="RuleBase" id="RU000461"/>
    </source>
</evidence>
<dbReference type="Proteomes" id="UP001162164">
    <property type="component" value="Unassembled WGS sequence"/>
</dbReference>
<evidence type="ECO:0000256" key="3">
    <source>
        <dbReference type="ARBA" id="ARBA00022617"/>
    </source>
</evidence>
<evidence type="ECO:0000256" key="6">
    <source>
        <dbReference type="ARBA" id="ARBA00023004"/>
    </source>
</evidence>
<reference evidence="9" key="1">
    <citation type="journal article" date="2023" name="Insect Mol. Biol.">
        <title>Genome sequencing provides insights into the evolution of gene families encoding plant cell wall-degrading enzymes in longhorned beetles.</title>
        <authorList>
            <person name="Shin N.R."/>
            <person name="Okamura Y."/>
            <person name="Kirsch R."/>
            <person name="Pauchet Y."/>
        </authorList>
    </citation>
    <scope>NUCLEOTIDE SEQUENCE</scope>
    <source>
        <strain evidence="9">MMC_N1</strain>
    </source>
</reference>
<comment type="caution">
    <text evidence="9">The sequence shown here is derived from an EMBL/GenBank/DDBJ whole genome shotgun (WGS) entry which is preliminary data.</text>
</comment>
<dbReference type="InterPro" id="IPR001128">
    <property type="entry name" value="Cyt_P450"/>
</dbReference>
<dbReference type="PANTHER" id="PTHR24291">
    <property type="entry name" value="CYTOCHROME P450 FAMILY 4"/>
    <property type="match status" value="1"/>
</dbReference>
<dbReference type="InterPro" id="IPR050196">
    <property type="entry name" value="Cytochrome_P450_Monoox"/>
</dbReference>
<dbReference type="InterPro" id="IPR036396">
    <property type="entry name" value="Cyt_P450_sf"/>
</dbReference>
<evidence type="ECO:0000256" key="1">
    <source>
        <dbReference type="ARBA" id="ARBA00001971"/>
    </source>
</evidence>
<evidence type="ECO:0000313" key="9">
    <source>
        <dbReference type="EMBL" id="KAJ8976569.1"/>
    </source>
</evidence>
<evidence type="ECO:0000256" key="2">
    <source>
        <dbReference type="ARBA" id="ARBA00010617"/>
    </source>
</evidence>
<dbReference type="PRINTS" id="PR00463">
    <property type="entry name" value="EP450I"/>
</dbReference>
<accession>A0ABQ9JG58</accession>